<dbReference type="AlphaFoldDB" id="A0AAD2DAZ4"/>
<keyword evidence="3" id="KW-1185">Reference proteome</keyword>
<feature type="compositionally biased region" description="Polar residues" evidence="1">
    <location>
        <begin position="134"/>
        <end position="152"/>
    </location>
</feature>
<proteinExistence type="predicted"/>
<organism evidence="2 3">
    <name type="scientific">Euplotes crassus</name>
    <dbReference type="NCBI Taxonomy" id="5936"/>
    <lineage>
        <taxon>Eukaryota</taxon>
        <taxon>Sar</taxon>
        <taxon>Alveolata</taxon>
        <taxon>Ciliophora</taxon>
        <taxon>Intramacronucleata</taxon>
        <taxon>Spirotrichea</taxon>
        <taxon>Hypotrichia</taxon>
        <taxon>Euplotida</taxon>
        <taxon>Euplotidae</taxon>
        <taxon>Moneuplotes</taxon>
    </lineage>
</organism>
<gene>
    <name evidence="2" type="ORF">ECRASSUSDP1_LOCUS29373</name>
</gene>
<feature type="compositionally biased region" description="Low complexity" evidence="1">
    <location>
        <begin position="11"/>
        <end position="21"/>
    </location>
</feature>
<feature type="compositionally biased region" description="Basic residues" evidence="1">
    <location>
        <begin position="193"/>
        <end position="208"/>
    </location>
</feature>
<feature type="compositionally biased region" description="Basic and acidic residues" evidence="1">
    <location>
        <begin position="111"/>
        <end position="127"/>
    </location>
</feature>
<protein>
    <submittedName>
        <fullName evidence="2">Uncharacterized protein</fullName>
    </submittedName>
</protein>
<accession>A0AAD2DAZ4</accession>
<feature type="compositionally biased region" description="Basic and acidic residues" evidence="1">
    <location>
        <begin position="520"/>
        <end position="534"/>
    </location>
</feature>
<evidence type="ECO:0000313" key="3">
    <source>
        <dbReference type="Proteomes" id="UP001295684"/>
    </source>
</evidence>
<name>A0AAD2DAZ4_EUPCR</name>
<dbReference type="Proteomes" id="UP001295684">
    <property type="component" value="Unassembled WGS sequence"/>
</dbReference>
<reference evidence="2" key="1">
    <citation type="submission" date="2023-07" db="EMBL/GenBank/DDBJ databases">
        <authorList>
            <consortium name="AG Swart"/>
            <person name="Singh M."/>
            <person name="Singh A."/>
            <person name="Seah K."/>
            <person name="Emmerich C."/>
        </authorList>
    </citation>
    <scope>NUCLEOTIDE SEQUENCE</scope>
    <source>
        <strain evidence="2">DP1</strain>
    </source>
</reference>
<evidence type="ECO:0000256" key="1">
    <source>
        <dbReference type="SAM" id="MobiDB-lite"/>
    </source>
</evidence>
<feature type="region of interest" description="Disordered" evidence="1">
    <location>
        <begin position="182"/>
        <end position="208"/>
    </location>
</feature>
<sequence length="604" mass="68508">MKTGSKRPANKNKGGNKNPNKQIAVKKVSDGRTLHINTSPPTMSNYRNHPKKSVKRSTAIKNSLLNNQTQMDLNRLIDLTTPTNDRFCSKINNCQDIYSKVEIASNLLRSRSADRQRSAISKYERRGNKYKNRINPNSKSPALRSPNSSQSLGKGYNSYLYQSKSPKVNIKSANSLLQSLKRDASIKSNSQSRSRKIGPKFPHNKKGVSQKRIINNGTKNSILDELGESKRDVSAENFSQKYLVPNKLSPNEKRKSSSGFIFEAENHSQEILKVQEKHKKLRSKFKRVIEDNKNLRVLNKGLNKVIDSIITYLTSLLNSSPQNRTANKILSILNSHHEEITKKSLKTRGDSILKDDLSTSLTLSVAERESYSSTTHLPVGKMTYKPLDRLLPKELGNLRTSKANKEKKIFHPKILDQKANLTTKLSIDVIQNPSIELKNVNSTLDGYRENLEKVDMILKGCTQKDLPRFSSLREVSNNTKPMQLRPNQMYSHRRPKLSGLLSQAKSGVSRNEQQIPQPKSYKETKENRDPYPSERRSFIGAETKLQTSNLVSLCDQLNNLSRAEEEDMPTPKESECNLDQATVDLDMSQTPSILMCRRNYTIKD</sequence>
<feature type="compositionally biased region" description="Polar residues" evidence="1">
    <location>
        <begin position="503"/>
        <end position="517"/>
    </location>
</feature>
<feature type="compositionally biased region" description="Basic residues" evidence="1">
    <location>
        <begin position="1"/>
        <end position="10"/>
    </location>
</feature>
<feature type="region of interest" description="Disordered" evidence="1">
    <location>
        <begin position="111"/>
        <end position="158"/>
    </location>
</feature>
<feature type="region of interest" description="Disordered" evidence="1">
    <location>
        <begin position="1"/>
        <end position="57"/>
    </location>
</feature>
<comment type="caution">
    <text evidence="2">The sequence shown here is derived from an EMBL/GenBank/DDBJ whole genome shotgun (WGS) entry which is preliminary data.</text>
</comment>
<dbReference type="EMBL" id="CAMPGE010030229">
    <property type="protein sequence ID" value="CAI2387739.1"/>
    <property type="molecule type" value="Genomic_DNA"/>
</dbReference>
<feature type="region of interest" description="Disordered" evidence="1">
    <location>
        <begin position="503"/>
        <end position="534"/>
    </location>
</feature>
<evidence type="ECO:0000313" key="2">
    <source>
        <dbReference type="EMBL" id="CAI2387739.1"/>
    </source>
</evidence>
<feature type="compositionally biased region" description="Polar residues" evidence="1">
    <location>
        <begin position="35"/>
        <end position="47"/>
    </location>
</feature>